<sequence>MLAAQKTLLLLFVGVSLAHDFITSAQLKNIEERLRATEETLTELKKENEALRIFTKASSDKLESIQAENKAKKVAFSAGLLASGSQHFGPFDTRKTLVYQKNFINTGNAYDPNNGKLCYSYFFIMLIVHSPHQSMESISSDFMLTLTLLTKWQSTNANGSNGVVLSLQKGDEVYTQLRENSWVFDDENSYTSFSGFLLFPF</sequence>
<proteinExistence type="predicted"/>
<dbReference type="Proteomes" id="UP000472270">
    <property type="component" value="Unassembled WGS sequence"/>
</dbReference>
<accession>A0A673LP64</accession>
<keyword evidence="8" id="KW-1185">Reference proteome</keyword>
<feature type="signal peptide" evidence="5">
    <location>
        <begin position="1"/>
        <end position="18"/>
    </location>
</feature>
<dbReference type="PRINTS" id="PR00007">
    <property type="entry name" value="COMPLEMNTC1Q"/>
</dbReference>
<feature type="coiled-coil region" evidence="4">
    <location>
        <begin position="27"/>
        <end position="54"/>
    </location>
</feature>
<organism evidence="7 8">
    <name type="scientific">Sinocyclocheilus rhinocerous</name>
    <dbReference type="NCBI Taxonomy" id="307959"/>
    <lineage>
        <taxon>Eukaryota</taxon>
        <taxon>Metazoa</taxon>
        <taxon>Chordata</taxon>
        <taxon>Craniata</taxon>
        <taxon>Vertebrata</taxon>
        <taxon>Euteleostomi</taxon>
        <taxon>Actinopterygii</taxon>
        <taxon>Neopterygii</taxon>
        <taxon>Teleostei</taxon>
        <taxon>Ostariophysi</taxon>
        <taxon>Cypriniformes</taxon>
        <taxon>Cyprinidae</taxon>
        <taxon>Cyprininae</taxon>
        <taxon>Sinocyclocheilus</taxon>
    </lineage>
</organism>
<comment type="subcellular location">
    <subcellularLocation>
        <location evidence="1">Secreted</location>
    </subcellularLocation>
</comment>
<evidence type="ECO:0000313" key="8">
    <source>
        <dbReference type="Proteomes" id="UP000472270"/>
    </source>
</evidence>
<dbReference type="Ensembl" id="ENSSRHT00000081397.1">
    <property type="protein sequence ID" value="ENSSRHP00000079247.1"/>
    <property type="gene ID" value="ENSSRHG00000039324.1"/>
</dbReference>
<dbReference type="PANTHER" id="PTHR22923">
    <property type="entry name" value="CEREBELLIN-RELATED"/>
    <property type="match status" value="1"/>
</dbReference>
<evidence type="ECO:0000256" key="3">
    <source>
        <dbReference type="ARBA" id="ARBA00022729"/>
    </source>
</evidence>
<evidence type="ECO:0000256" key="2">
    <source>
        <dbReference type="ARBA" id="ARBA00022525"/>
    </source>
</evidence>
<keyword evidence="2" id="KW-0964">Secreted</keyword>
<dbReference type="InterPro" id="IPR050822">
    <property type="entry name" value="Cerebellin_Synaptic_Org"/>
</dbReference>
<feature type="domain" description="C1q" evidence="6">
    <location>
        <begin position="69"/>
        <end position="201"/>
    </location>
</feature>
<dbReference type="SUPFAM" id="SSF49842">
    <property type="entry name" value="TNF-like"/>
    <property type="match status" value="1"/>
</dbReference>
<dbReference type="SMART" id="SM00110">
    <property type="entry name" value="C1Q"/>
    <property type="match status" value="1"/>
</dbReference>
<dbReference type="GO" id="GO:0005576">
    <property type="term" value="C:extracellular region"/>
    <property type="evidence" value="ECO:0007669"/>
    <property type="project" value="UniProtKB-SubCell"/>
</dbReference>
<evidence type="ECO:0000256" key="5">
    <source>
        <dbReference type="SAM" id="SignalP"/>
    </source>
</evidence>
<keyword evidence="3 5" id="KW-0732">Signal</keyword>
<evidence type="ECO:0000259" key="6">
    <source>
        <dbReference type="PROSITE" id="PS50871"/>
    </source>
</evidence>
<keyword evidence="4" id="KW-0175">Coiled coil</keyword>
<feature type="chain" id="PRO_5025649395" evidence="5">
    <location>
        <begin position="19"/>
        <end position="201"/>
    </location>
</feature>
<dbReference type="Gene3D" id="2.60.120.40">
    <property type="match status" value="1"/>
</dbReference>
<dbReference type="InterPro" id="IPR008983">
    <property type="entry name" value="Tumour_necrosis_fac-like_dom"/>
</dbReference>
<protein>
    <submittedName>
        <fullName evidence="7">Cerebellin 13</fullName>
    </submittedName>
</protein>
<evidence type="ECO:0000313" key="7">
    <source>
        <dbReference type="Ensembl" id="ENSSRHP00000079247.1"/>
    </source>
</evidence>
<dbReference type="PROSITE" id="PS50871">
    <property type="entry name" value="C1Q"/>
    <property type="match status" value="1"/>
</dbReference>
<name>A0A673LP64_9TELE</name>
<evidence type="ECO:0000256" key="4">
    <source>
        <dbReference type="SAM" id="Coils"/>
    </source>
</evidence>
<reference evidence="7" key="2">
    <citation type="submission" date="2025-09" db="UniProtKB">
        <authorList>
            <consortium name="Ensembl"/>
        </authorList>
    </citation>
    <scope>IDENTIFICATION</scope>
</reference>
<dbReference type="Pfam" id="PF00386">
    <property type="entry name" value="C1q"/>
    <property type="match status" value="1"/>
</dbReference>
<evidence type="ECO:0000256" key="1">
    <source>
        <dbReference type="ARBA" id="ARBA00004613"/>
    </source>
</evidence>
<reference evidence="7" key="1">
    <citation type="submission" date="2025-08" db="UniProtKB">
        <authorList>
            <consortium name="Ensembl"/>
        </authorList>
    </citation>
    <scope>IDENTIFICATION</scope>
</reference>
<dbReference type="InterPro" id="IPR001073">
    <property type="entry name" value="C1q_dom"/>
</dbReference>
<dbReference type="PANTHER" id="PTHR22923:SF102">
    <property type="entry name" value="CEREBELLIN 13-RELATED"/>
    <property type="match status" value="1"/>
</dbReference>
<dbReference type="AlphaFoldDB" id="A0A673LP64"/>